<sequence>MIEIPMICPRCDAEISVDMASAVVRMDVRPRAEAELLCSCPSCELPISWRIVGDIVVMLLFAGIEPLFLSEPSLPAADVAPALPPLTSDDLLDWHLDLAPIWTVIPWER</sequence>
<reference evidence="1 2" key="1">
    <citation type="submission" date="2021-04" db="EMBL/GenBank/DDBJ databases">
        <title>Ruania sp. nov., isolated from sandy soil of mangrove forest.</title>
        <authorList>
            <person name="Ge X."/>
            <person name="Huang R."/>
            <person name="Liu W."/>
        </authorList>
    </citation>
    <scope>NUCLEOTIDE SEQUENCE [LARGE SCALE GENOMIC DNA]</scope>
    <source>
        <strain evidence="1 2">N2-46</strain>
    </source>
</reference>
<protein>
    <submittedName>
        <fullName evidence="1">Uncharacterized protein</fullName>
    </submittedName>
</protein>
<comment type="caution">
    <text evidence="1">The sequence shown here is derived from an EMBL/GenBank/DDBJ whole genome shotgun (WGS) entry which is preliminary data.</text>
</comment>
<organism evidence="1 2">
    <name type="scientific">Occultella gossypii</name>
    <dbReference type="NCBI Taxonomy" id="2800820"/>
    <lineage>
        <taxon>Bacteria</taxon>
        <taxon>Bacillati</taxon>
        <taxon>Actinomycetota</taxon>
        <taxon>Actinomycetes</taxon>
        <taxon>Micrococcales</taxon>
        <taxon>Ruaniaceae</taxon>
        <taxon>Occultella</taxon>
    </lineage>
</organism>
<dbReference type="EMBL" id="JAGSHT010000003">
    <property type="protein sequence ID" value="MBZ2195244.1"/>
    <property type="molecule type" value="Genomic_DNA"/>
</dbReference>
<dbReference type="Proteomes" id="UP000826651">
    <property type="component" value="Unassembled WGS sequence"/>
</dbReference>
<dbReference type="RefSeq" id="WP_223402961.1">
    <property type="nucleotide sequence ID" value="NZ_JAGSHT010000003.1"/>
</dbReference>
<keyword evidence="2" id="KW-1185">Reference proteome</keyword>
<evidence type="ECO:0000313" key="2">
    <source>
        <dbReference type="Proteomes" id="UP000826651"/>
    </source>
</evidence>
<evidence type="ECO:0000313" key="1">
    <source>
        <dbReference type="EMBL" id="MBZ2195244.1"/>
    </source>
</evidence>
<gene>
    <name evidence="1" type="ORF">KCQ71_03675</name>
</gene>
<proteinExistence type="predicted"/>
<name>A0ABS7S4G4_9MICO</name>
<accession>A0ABS7S4G4</accession>